<proteinExistence type="inferred from homology"/>
<name>A0A396S950_9BACL</name>
<dbReference type="Pfam" id="PF17853">
    <property type="entry name" value="GGDEF_2"/>
    <property type="match status" value="1"/>
</dbReference>
<accession>A0A396S950</accession>
<dbReference type="Gene3D" id="3.30.1380.20">
    <property type="entry name" value="Trafficking protein particle complex subunit 3"/>
    <property type="match status" value="1"/>
</dbReference>
<dbReference type="OrthoDB" id="154713at2"/>
<dbReference type="InterPro" id="IPR004096">
    <property type="entry name" value="V4R"/>
</dbReference>
<evidence type="ECO:0000256" key="1">
    <source>
        <dbReference type="ARBA" id="ARBA00006754"/>
    </source>
</evidence>
<comment type="caution">
    <text evidence="3">The sequence shown here is derived from an EMBL/GenBank/DDBJ whole genome shotgun (WGS) entry which is preliminary data.</text>
</comment>
<dbReference type="SMART" id="SM00989">
    <property type="entry name" value="V4R"/>
    <property type="match status" value="1"/>
</dbReference>
<dbReference type="Pfam" id="PF06505">
    <property type="entry name" value="XylR_N"/>
    <property type="match status" value="1"/>
</dbReference>
<protein>
    <recommendedName>
        <fullName evidence="2">4-vinyl reductase 4VR domain-containing protein</fullName>
    </recommendedName>
</protein>
<comment type="similarity">
    <text evidence="1">Belongs to the CdaR family.</text>
</comment>
<dbReference type="RefSeq" id="WP_118875862.1">
    <property type="nucleotide sequence ID" value="NZ_QWEI01000003.1"/>
</dbReference>
<sequence length="593" mass="68618">MMKTYSIETDIIITSHSFGLLRKTIIENMGIERAKKILMEFGKELGKSRALELLKSGLTKKELENSIPYEHVKLGHLSAITWEGAIDFDEEGTVKIDDLKGVWHDSFEMHIHKAFIGEASECSCYTLSGFASGILSTIFKEEIIVLERTCVSKGDNNCTFQVKKKTEWVLEGFEFSEQTILNEIEDTYDKLLENNNLLHKMTHYHSKLTECVAQQNDIQRVLQTANSILDIPIFVTDRSGRLTLHEGLSESIRIRIQSYPINMKQLTKTRIFKIENFYLLTSPIYIDNQLVGACSFLYLNNKIDPNDYLFLERLATVSSLCFLNEKIKFETTERLKISFLDRLINRQFKDNRELLNQAKYIKPQLANDYITLALKNNLITEEPIDIYNQVLQLARLLQLYHLDGFAAQKADHIIVFIHSINDYSLFKRKMHSIIDEFSNRYKNNSFSIGMSNMFTELENFHESLIQAEQAMNTPRNKRLVEYAELGLLGAFLQNMEREQIIDIAQKELKELLHDNPKSKELLYTLITYLKNAGKLEKTTQDLSLSLGGVQYRLRKIEEVIGKNLKDAETTSYLFLILESLFVIGEINSIKQQY</sequence>
<dbReference type="InterPro" id="IPR024096">
    <property type="entry name" value="NO_sig/Golgi_transp_ligand-bd"/>
</dbReference>
<dbReference type="PANTHER" id="PTHR33744:SF1">
    <property type="entry name" value="DNA-BINDING TRANSCRIPTIONAL ACTIVATOR ADER"/>
    <property type="match status" value="1"/>
</dbReference>
<dbReference type="InterPro" id="IPR010523">
    <property type="entry name" value="XylR_N"/>
</dbReference>
<keyword evidence="4" id="KW-1185">Reference proteome</keyword>
<dbReference type="InterPro" id="IPR025736">
    <property type="entry name" value="PucR_C-HTH_dom"/>
</dbReference>
<dbReference type="PANTHER" id="PTHR33744">
    <property type="entry name" value="CARBOHYDRATE DIACID REGULATOR"/>
    <property type="match status" value="1"/>
</dbReference>
<gene>
    <name evidence="3" type="ORF">D1B33_07995</name>
</gene>
<dbReference type="AlphaFoldDB" id="A0A396S950"/>
<dbReference type="Gene3D" id="1.10.10.2840">
    <property type="entry name" value="PucR C-terminal helix-turn-helix domain"/>
    <property type="match status" value="1"/>
</dbReference>
<dbReference type="InterPro" id="IPR051448">
    <property type="entry name" value="CdaR-like_regulators"/>
</dbReference>
<evidence type="ECO:0000313" key="4">
    <source>
        <dbReference type="Proteomes" id="UP000265692"/>
    </source>
</evidence>
<evidence type="ECO:0000313" key="3">
    <source>
        <dbReference type="EMBL" id="RHW37473.1"/>
    </source>
</evidence>
<evidence type="ECO:0000259" key="2">
    <source>
        <dbReference type="SMART" id="SM00989"/>
    </source>
</evidence>
<dbReference type="Proteomes" id="UP000265692">
    <property type="component" value="Unassembled WGS sequence"/>
</dbReference>
<reference evidence="3 4" key="1">
    <citation type="submission" date="2018-08" db="EMBL/GenBank/DDBJ databases">
        <title>Lysinibacillus sp. YLB-03 draft genome sequence.</title>
        <authorList>
            <person name="Yu L."/>
        </authorList>
    </citation>
    <scope>NUCLEOTIDE SEQUENCE [LARGE SCALE GENOMIC DNA]</scope>
    <source>
        <strain evidence="3 4">YLB-03</strain>
    </source>
</reference>
<dbReference type="InterPro" id="IPR042070">
    <property type="entry name" value="PucR_C-HTH_sf"/>
</dbReference>
<dbReference type="Pfam" id="PF02830">
    <property type="entry name" value="V4R"/>
    <property type="match status" value="1"/>
</dbReference>
<feature type="domain" description="4-vinyl reductase 4VR" evidence="2">
    <location>
        <begin position="102"/>
        <end position="164"/>
    </location>
</feature>
<dbReference type="EMBL" id="QWEI01000003">
    <property type="protein sequence ID" value="RHW37473.1"/>
    <property type="molecule type" value="Genomic_DNA"/>
</dbReference>
<dbReference type="SUPFAM" id="SSF111126">
    <property type="entry name" value="Ligand-binding domain in the NO signalling and Golgi transport"/>
    <property type="match status" value="1"/>
</dbReference>
<organism evidence="3 4">
    <name type="scientific">Ureibacillus yapensis</name>
    <dbReference type="NCBI Taxonomy" id="2304605"/>
    <lineage>
        <taxon>Bacteria</taxon>
        <taxon>Bacillati</taxon>
        <taxon>Bacillota</taxon>
        <taxon>Bacilli</taxon>
        <taxon>Bacillales</taxon>
        <taxon>Caryophanaceae</taxon>
        <taxon>Ureibacillus</taxon>
    </lineage>
</organism>
<dbReference type="InterPro" id="IPR041522">
    <property type="entry name" value="CdaR_GGDEF"/>
</dbReference>
<dbReference type="Pfam" id="PF13556">
    <property type="entry name" value="HTH_30"/>
    <property type="match status" value="1"/>
</dbReference>